<proteinExistence type="predicted"/>
<keyword evidence="2" id="KW-1185">Reference proteome</keyword>
<protein>
    <submittedName>
        <fullName evidence="1">Uncharacterized protein</fullName>
    </submittedName>
</protein>
<name>A0ABN7P0D1_TIMPD</name>
<organism evidence="1 2">
    <name type="scientific">Timema podura</name>
    <name type="common">Walking stick</name>
    <dbReference type="NCBI Taxonomy" id="61482"/>
    <lineage>
        <taxon>Eukaryota</taxon>
        <taxon>Metazoa</taxon>
        <taxon>Ecdysozoa</taxon>
        <taxon>Arthropoda</taxon>
        <taxon>Hexapoda</taxon>
        <taxon>Insecta</taxon>
        <taxon>Pterygota</taxon>
        <taxon>Neoptera</taxon>
        <taxon>Polyneoptera</taxon>
        <taxon>Phasmatodea</taxon>
        <taxon>Timematodea</taxon>
        <taxon>Timematoidea</taxon>
        <taxon>Timematidae</taxon>
        <taxon>Timema</taxon>
    </lineage>
</organism>
<evidence type="ECO:0000313" key="2">
    <source>
        <dbReference type="Proteomes" id="UP001153148"/>
    </source>
</evidence>
<dbReference type="EMBL" id="CAJPIN010010937">
    <property type="protein sequence ID" value="CAG2059924.1"/>
    <property type="molecule type" value="Genomic_DNA"/>
</dbReference>
<sequence length="83" mass="10000">MDEKPSTETLEGIYDEIQYYRPPPFEPTLQEFKSDPDMDHCFCDLPKDRILSQNNHYLWNIHQNDARFPGQLRREEKRMIGIT</sequence>
<reference evidence="1" key="1">
    <citation type="submission" date="2021-03" db="EMBL/GenBank/DDBJ databases">
        <authorList>
            <person name="Tran Van P."/>
        </authorList>
    </citation>
    <scope>NUCLEOTIDE SEQUENCE</scope>
</reference>
<gene>
    <name evidence="1" type="ORF">TPAB3V08_LOCUS6882</name>
</gene>
<accession>A0ABN7P0D1</accession>
<evidence type="ECO:0000313" key="1">
    <source>
        <dbReference type="EMBL" id="CAG2059924.1"/>
    </source>
</evidence>
<feature type="non-terminal residue" evidence="1">
    <location>
        <position position="83"/>
    </location>
</feature>
<dbReference type="Proteomes" id="UP001153148">
    <property type="component" value="Unassembled WGS sequence"/>
</dbReference>
<comment type="caution">
    <text evidence="1">The sequence shown here is derived from an EMBL/GenBank/DDBJ whole genome shotgun (WGS) entry which is preliminary data.</text>
</comment>